<organism evidence="1 2">
    <name type="scientific">Suillus placidus</name>
    <dbReference type="NCBI Taxonomy" id="48579"/>
    <lineage>
        <taxon>Eukaryota</taxon>
        <taxon>Fungi</taxon>
        <taxon>Dikarya</taxon>
        <taxon>Basidiomycota</taxon>
        <taxon>Agaricomycotina</taxon>
        <taxon>Agaricomycetes</taxon>
        <taxon>Agaricomycetidae</taxon>
        <taxon>Boletales</taxon>
        <taxon>Suillineae</taxon>
        <taxon>Suillaceae</taxon>
        <taxon>Suillus</taxon>
    </lineage>
</organism>
<accession>A0A9P6ZK59</accession>
<evidence type="ECO:0000313" key="2">
    <source>
        <dbReference type="Proteomes" id="UP000714275"/>
    </source>
</evidence>
<dbReference type="Proteomes" id="UP000714275">
    <property type="component" value="Unassembled WGS sequence"/>
</dbReference>
<dbReference type="AlphaFoldDB" id="A0A9P6ZK59"/>
<gene>
    <name evidence="1" type="ORF">EV702DRAFT_1202734</name>
</gene>
<protein>
    <submittedName>
        <fullName evidence="1">Uncharacterized protein</fullName>
    </submittedName>
</protein>
<dbReference type="OrthoDB" id="2681490at2759"/>
<proteinExistence type="predicted"/>
<evidence type="ECO:0000313" key="1">
    <source>
        <dbReference type="EMBL" id="KAG1769709.1"/>
    </source>
</evidence>
<name>A0A9P6ZK59_9AGAM</name>
<keyword evidence="2" id="KW-1185">Reference proteome</keyword>
<dbReference type="EMBL" id="JABBWD010000070">
    <property type="protein sequence ID" value="KAG1769709.1"/>
    <property type="molecule type" value="Genomic_DNA"/>
</dbReference>
<comment type="caution">
    <text evidence="1">The sequence shown here is derived from an EMBL/GenBank/DDBJ whole genome shotgun (WGS) entry which is preliminary data.</text>
</comment>
<reference evidence="1" key="1">
    <citation type="journal article" date="2020" name="New Phytol.">
        <title>Comparative genomics reveals dynamic genome evolution in host specialist ectomycorrhizal fungi.</title>
        <authorList>
            <person name="Lofgren L.A."/>
            <person name="Nguyen N.H."/>
            <person name="Vilgalys R."/>
            <person name="Ruytinx J."/>
            <person name="Liao H.L."/>
            <person name="Branco S."/>
            <person name="Kuo A."/>
            <person name="LaButti K."/>
            <person name="Lipzen A."/>
            <person name="Andreopoulos W."/>
            <person name="Pangilinan J."/>
            <person name="Riley R."/>
            <person name="Hundley H."/>
            <person name="Na H."/>
            <person name="Barry K."/>
            <person name="Grigoriev I.V."/>
            <person name="Stajich J.E."/>
            <person name="Kennedy P.G."/>
        </authorList>
    </citation>
    <scope>NUCLEOTIDE SEQUENCE</scope>
    <source>
        <strain evidence="1">DOB743</strain>
    </source>
</reference>
<sequence>MPYLHCSTAPHFSGDSKQLVDFLDSVERLAQPLGLSDKDIIKYALRYSGREEKELFWMYKGDNYEHFANEALSWYPAHGIFYHYTHPKSAKLAPIEAPLEAPPAHTPPPLECAEAQLAAPAIAPIREKCDTILVPVVLEAPLDEITLPPVYIEAPTGRAPSQPISAPENPLAEVISPQLKICEPIVIAIAPEAPLKEIASPLVRDDLKHLSHLSAPHQEPSAVSEVQYATHFDQSLSLVNPFVADNFASIVFFAYSDYRLPVKHPCINSPNDQVEHVSGDPEATQAHHIAPENAQGTPLEALALKEPYSTSFPCSRAMFAHLALRVPIITEGLSHYRVFTLPSVLNRISLIQLELYFIQPSRRNLGAHLTYTHSPIASNFALSFAFFALIRVFRAFCMFTYHVDFTLAWPNNHSPMSWCLLRLDTVSIQSIRATFAPNFALYTSLTNVFIGKQPILVRPEDIINFAPKRANAPASRAPYHAVEPLYTPRIASPWRALALHRQVQEFILPVTSPPSSHRI</sequence>